<proteinExistence type="predicted"/>
<keyword evidence="1" id="KW-0812">Transmembrane</keyword>
<dbReference type="AlphaFoldDB" id="A0A0D1EE39"/>
<accession>A0A0D1EE39</accession>
<sequence length="123" mass="12650">MDLASILNVLLALATIGFGAAGWLAPRWTMEKVSLSDTGSTMGLSEVRAASGALFVVAGLGALLMGSPTAYAMLGFIWLGGAVGRATSLLLDGTTTRKWGFFATEIGVGLILVTVNLFLVPMA</sequence>
<evidence type="ECO:0000313" key="3">
    <source>
        <dbReference type="Proteomes" id="UP000032232"/>
    </source>
</evidence>
<evidence type="ECO:0000256" key="1">
    <source>
        <dbReference type="SAM" id="Phobius"/>
    </source>
</evidence>
<evidence type="ECO:0008006" key="4">
    <source>
        <dbReference type="Google" id="ProtNLM"/>
    </source>
</evidence>
<dbReference type="InterPro" id="IPR025597">
    <property type="entry name" value="DUF4345"/>
</dbReference>
<dbReference type="EMBL" id="JYFE01000041">
    <property type="protein sequence ID" value="KIT15954.1"/>
    <property type="molecule type" value="Genomic_DNA"/>
</dbReference>
<dbReference type="Pfam" id="PF14248">
    <property type="entry name" value="DUF4345"/>
    <property type="match status" value="1"/>
</dbReference>
<feature type="transmembrane region" description="Helical" evidence="1">
    <location>
        <begin position="52"/>
        <end position="79"/>
    </location>
</feature>
<keyword evidence="3" id="KW-1185">Reference proteome</keyword>
<keyword evidence="1" id="KW-0472">Membrane</keyword>
<reference evidence="2 3" key="1">
    <citation type="submission" date="2015-02" db="EMBL/GenBank/DDBJ databases">
        <title>Genome Sequence of Jannaschia aquimarina DSM28248, a member of the Roseobacter clade.</title>
        <authorList>
            <person name="Voget S."/>
            <person name="Daniel R."/>
        </authorList>
    </citation>
    <scope>NUCLEOTIDE SEQUENCE [LARGE SCALE GENOMIC DNA]</scope>
    <source>
        <strain evidence="2 3">GSW-M26</strain>
    </source>
</reference>
<gene>
    <name evidence="2" type="ORF">jaqu_22230</name>
</gene>
<feature type="transmembrane region" description="Helical" evidence="1">
    <location>
        <begin position="6"/>
        <end position="25"/>
    </location>
</feature>
<feature type="transmembrane region" description="Helical" evidence="1">
    <location>
        <begin position="99"/>
        <end position="120"/>
    </location>
</feature>
<protein>
    <recommendedName>
        <fullName evidence="4">DUF4345 domain-containing protein</fullName>
    </recommendedName>
</protein>
<comment type="caution">
    <text evidence="2">The sequence shown here is derived from an EMBL/GenBank/DDBJ whole genome shotgun (WGS) entry which is preliminary data.</text>
</comment>
<dbReference type="STRING" id="935700.jaqu_22230"/>
<dbReference type="Proteomes" id="UP000032232">
    <property type="component" value="Unassembled WGS sequence"/>
</dbReference>
<organism evidence="2 3">
    <name type="scientific">Jannaschia aquimarina</name>
    <dbReference type="NCBI Taxonomy" id="935700"/>
    <lineage>
        <taxon>Bacteria</taxon>
        <taxon>Pseudomonadati</taxon>
        <taxon>Pseudomonadota</taxon>
        <taxon>Alphaproteobacteria</taxon>
        <taxon>Rhodobacterales</taxon>
        <taxon>Roseobacteraceae</taxon>
        <taxon>Jannaschia</taxon>
    </lineage>
</organism>
<keyword evidence="1" id="KW-1133">Transmembrane helix</keyword>
<evidence type="ECO:0000313" key="2">
    <source>
        <dbReference type="EMBL" id="KIT15954.1"/>
    </source>
</evidence>
<dbReference type="PATRIC" id="fig|935700.4.peg.2288"/>
<name>A0A0D1EE39_9RHOB</name>
<dbReference type="RefSeq" id="WP_043919022.1">
    <property type="nucleotide sequence ID" value="NZ_FZPF01000004.1"/>
</dbReference>